<proteinExistence type="predicted"/>
<dbReference type="RefSeq" id="WP_120714803.1">
    <property type="nucleotide sequence ID" value="NZ_JNAD02000003.1"/>
</dbReference>
<dbReference type="OrthoDB" id="3441998at2"/>
<accession>A0A3R7IAK5</accession>
<feature type="compositionally biased region" description="Basic and acidic residues" evidence="1">
    <location>
        <begin position="346"/>
        <end position="359"/>
    </location>
</feature>
<dbReference type="Proteomes" id="UP000028058">
    <property type="component" value="Unassembled WGS sequence"/>
</dbReference>
<feature type="compositionally biased region" description="Pro residues" evidence="1">
    <location>
        <begin position="389"/>
        <end position="400"/>
    </location>
</feature>
<reference evidence="2 3" key="1">
    <citation type="journal article" date="2014" name="Genome Announc.">
        <title>Draft Genome Sequence of Streptomyces fradiae ATCC 19609, a Strain Highly Sensitive to Antibiotics.</title>
        <authorList>
            <person name="Bekker O.B."/>
            <person name="Klimina K.M."/>
            <person name="Vatlin A.A."/>
            <person name="Zakharevich N.V."/>
            <person name="Kasianov A.S."/>
            <person name="Danilenko V.N."/>
        </authorList>
    </citation>
    <scope>NUCLEOTIDE SEQUENCE [LARGE SCALE GENOMIC DNA]</scope>
    <source>
        <strain evidence="2 3">ATCC 19609</strain>
    </source>
</reference>
<evidence type="ECO:0000313" key="2">
    <source>
        <dbReference type="EMBL" id="RKM97357.1"/>
    </source>
</evidence>
<protein>
    <submittedName>
        <fullName evidence="2">Uncharacterized protein</fullName>
    </submittedName>
</protein>
<feature type="region of interest" description="Disordered" evidence="1">
    <location>
        <begin position="304"/>
        <end position="551"/>
    </location>
</feature>
<sequence length="641" mass="67740">MVRHEQWVDQIVFRWDAGNTLGTTGFGPVAWSCGRETAEEFFRRAAALLRSTAAETVPALIRLEQGGQAMLVHRSPWPAPEGRRSSTVCHALLGPPGILDADLCLGLGRWSWAGSGLPLGDVRGSLEAVHQSALRPSAEDGQRTLQAGLPDVAETLTAVAAEFLRDPGQGFTVLDRAGGDSARRVLWGLHGLFSGVRSGGWTFATHDTAEDPAIRFLFVRSWPGTVSQGTDRIRMDPRERLGDRAERVAAELVDHYLRRVEEGEGHEYEVAKTLAAAAGDPGPRGPAGAGSGRVLLASAERALTALTRPPGGTRRAAAGPRDSYGAGAGSGDGDGVFGAGGPRRPQGRDDPYDPYREQEFPPDPAGAGPTAPGTGRMEPAGPEAARPGPGAPRRPGPPGTVVPGAVERGTAEQGAAESGSTWADPRRGDRPAGAESGGERTVQPDPVWRVSAASGPAGRGTAAPDSERRDRERRDPQRRDPARTTPPVPERPVPLRPGSEPFAPATHGSEPPVHAPSARSSDSGTAAAGGFAGLPRVPPEWPAEPTPGRLIPRLRKRKRTVGYPELLTALRTMEESPTGRRQAVDAAAGTADRHLITALRQDHIPYAAVGLLVREIAGRYGEWGRTPQRELCDTVLTWGCS</sequence>
<dbReference type="EMBL" id="JNAD02000003">
    <property type="protein sequence ID" value="RKM97357.1"/>
    <property type="molecule type" value="Genomic_DNA"/>
</dbReference>
<evidence type="ECO:0000313" key="3">
    <source>
        <dbReference type="Proteomes" id="UP000028058"/>
    </source>
</evidence>
<dbReference type="AlphaFoldDB" id="A0A3R7IAK5"/>
<feature type="compositionally biased region" description="Basic and acidic residues" evidence="1">
    <location>
        <begin position="465"/>
        <end position="482"/>
    </location>
</feature>
<name>A0A3R7IAK5_9ACTN</name>
<organism evidence="2 3">
    <name type="scientific">Streptomyces xinghaiensis</name>
    <dbReference type="NCBI Taxonomy" id="1038928"/>
    <lineage>
        <taxon>Bacteria</taxon>
        <taxon>Bacillati</taxon>
        <taxon>Actinomycetota</taxon>
        <taxon>Actinomycetes</taxon>
        <taxon>Kitasatosporales</taxon>
        <taxon>Streptomycetaceae</taxon>
        <taxon>Streptomyces</taxon>
    </lineage>
</organism>
<gene>
    <name evidence="2" type="ORF">SFRA_009085</name>
</gene>
<feature type="compositionally biased region" description="Gly residues" evidence="1">
    <location>
        <begin position="326"/>
        <end position="341"/>
    </location>
</feature>
<keyword evidence="3" id="KW-1185">Reference proteome</keyword>
<feature type="compositionally biased region" description="Pro residues" evidence="1">
    <location>
        <begin position="484"/>
        <end position="495"/>
    </location>
</feature>
<comment type="caution">
    <text evidence="2">The sequence shown here is derived from an EMBL/GenBank/DDBJ whole genome shotgun (WGS) entry which is preliminary data.</text>
</comment>
<feature type="compositionally biased region" description="Low complexity" evidence="1">
    <location>
        <begin position="365"/>
        <end position="388"/>
    </location>
</feature>
<feature type="compositionally biased region" description="Pro residues" evidence="1">
    <location>
        <begin position="536"/>
        <end position="545"/>
    </location>
</feature>
<evidence type="ECO:0000256" key="1">
    <source>
        <dbReference type="SAM" id="MobiDB-lite"/>
    </source>
</evidence>